<evidence type="ECO:0000313" key="4">
    <source>
        <dbReference type="Proteomes" id="UP000214649"/>
    </source>
</evidence>
<dbReference type="RefSeq" id="WP_094140721.1">
    <property type="nucleotide sequence ID" value="NZ_FZRA01000002.1"/>
</dbReference>
<accession>A0A239R9R5</accession>
<keyword evidence="1" id="KW-0328">Glycosyltransferase</keyword>
<keyword evidence="2 3" id="KW-0808">Transferase</keyword>
<dbReference type="Proteomes" id="UP000214649">
    <property type="component" value="Unassembled WGS sequence"/>
</dbReference>
<dbReference type="Pfam" id="PF01531">
    <property type="entry name" value="Glyco_transf_11"/>
    <property type="match status" value="1"/>
</dbReference>
<gene>
    <name evidence="3" type="ORF">SAMN05216470_1019</name>
</gene>
<dbReference type="GO" id="GO:0016020">
    <property type="term" value="C:membrane"/>
    <property type="evidence" value="ECO:0007669"/>
    <property type="project" value="InterPro"/>
</dbReference>
<evidence type="ECO:0000256" key="2">
    <source>
        <dbReference type="ARBA" id="ARBA00022679"/>
    </source>
</evidence>
<evidence type="ECO:0000313" key="3">
    <source>
        <dbReference type="EMBL" id="SNU07577.1"/>
    </source>
</evidence>
<dbReference type="PANTHER" id="PTHR11927">
    <property type="entry name" value="GALACTOSIDE 2-L-FUCOSYLTRANSFERASE"/>
    <property type="match status" value="1"/>
</dbReference>
<dbReference type="InterPro" id="IPR002516">
    <property type="entry name" value="Glyco_trans_11"/>
</dbReference>
<reference evidence="3 4" key="1">
    <citation type="submission" date="2017-07" db="EMBL/GenBank/DDBJ databases">
        <authorList>
            <person name="Sun Z.S."/>
            <person name="Albrecht U."/>
            <person name="Echele G."/>
            <person name="Lee C.C."/>
        </authorList>
    </citation>
    <scope>NUCLEOTIDE SEQUENCE [LARGE SCALE GENOMIC DNA]</scope>
    <source>
        <strain evidence="3 4">AR3</strain>
    </source>
</reference>
<evidence type="ECO:0000256" key="1">
    <source>
        <dbReference type="ARBA" id="ARBA00022676"/>
    </source>
</evidence>
<dbReference type="GO" id="GO:0005975">
    <property type="term" value="P:carbohydrate metabolic process"/>
    <property type="evidence" value="ECO:0007669"/>
    <property type="project" value="InterPro"/>
</dbReference>
<protein>
    <submittedName>
        <fullName evidence="3">Glycosyl transferase family 11</fullName>
    </submittedName>
</protein>
<sequence length="337" mass="39341">MIYIIQGGRAGNQLFSYAFAKRVKEIYGDEELCFVLSAIKNKANSESNGEFWEDSLKYFDVDSYTVSYEADIVRKKGSIIQVLLYQIWRLSRKFNNIMFDKTGVEFSDFSLKINKIIFDFISKFGLYIMTHGYSNVLNKSNATNKFIYGSFEDTRWFDDLSSELREEFVPKDKINEECLELYNEIISQNAICVSLRKWSIDVHDSEELVKREICDSSYYERAITYLANYVENPVFVVFSDDLDWASEMVKSIIGNKYPILVEKGNNNVAEKLLLMSSCKHCVVANSTFSWWAAYLNKYKNKIVLSPNIWFKSNYKFHPLILKDWIKIDCKHGGDRSE</sequence>
<dbReference type="GO" id="GO:0008107">
    <property type="term" value="F:galactoside 2-alpha-L-fucosyltransferase activity"/>
    <property type="evidence" value="ECO:0007669"/>
    <property type="project" value="InterPro"/>
</dbReference>
<dbReference type="EMBL" id="FZRA01000002">
    <property type="protein sequence ID" value="SNU07577.1"/>
    <property type="molecule type" value="Genomic_DNA"/>
</dbReference>
<proteinExistence type="predicted"/>
<name>A0A239R9R5_STREI</name>
<dbReference type="AlphaFoldDB" id="A0A239R9R5"/>
<dbReference type="PANTHER" id="PTHR11927:SF9">
    <property type="entry name" value="L-FUCOSYLTRANSFERASE"/>
    <property type="match status" value="1"/>
</dbReference>
<organism evidence="3 4">
    <name type="scientific">Streptococcus equinus</name>
    <name type="common">Streptococcus bovis</name>
    <dbReference type="NCBI Taxonomy" id="1335"/>
    <lineage>
        <taxon>Bacteria</taxon>
        <taxon>Bacillati</taxon>
        <taxon>Bacillota</taxon>
        <taxon>Bacilli</taxon>
        <taxon>Lactobacillales</taxon>
        <taxon>Streptococcaceae</taxon>
        <taxon>Streptococcus</taxon>
    </lineage>
</organism>
<dbReference type="CDD" id="cd11301">
    <property type="entry name" value="Fut1_Fut2_like"/>
    <property type="match status" value="1"/>
</dbReference>